<dbReference type="EMBL" id="JAQJZL010000004">
    <property type="protein sequence ID" value="KAJ6044532.1"/>
    <property type="molecule type" value="Genomic_DNA"/>
</dbReference>
<reference evidence="1" key="1">
    <citation type="journal article" date="2023" name="IMA Fungus">
        <title>Comparative genomic study of the Penicillium genus elucidates a diverse pangenome and 15 lateral gene transfer events.</title>
        <authorList>
            <person name="Petersen C."/>
            <person name="Sorensen T."/>
            <person name="Nielsen M.R."/>
            <person name="Sondergaard T.E."/>
            <person name="Sorensen J.L."/>
            <person name="Fitzpatrick D.A."/>
            <person name="Frisvad J.C."/>
            <person name="Nielsen K.L."/>
        </authorList>
    </citation>
    <scope>NUCLEOTIDE SEQUENCE</scope>
    <source>
        <strain evidence="1">IBT 15450</strain>
    </source>
</reference>
<accession>A0AAD6NA17</accession>
<organism evidence="1 2">
    <name type="scientific">Penicillium canescens</name>
    <dbReference type="NCBI Taxonomy" id="5083"/>
    <lineage>
        <taxon>Eukaryota</taxon>
        <taxon>Fungi</taxon>
        <taxon>Dikarya</taxon>
        <taxon>Ascomycota</taxon>
        <taxon>Pezizomycotina</taxon>
        <taxon>Eurotiomycetes</taxon>
        <taxon>Eurotiomycetidae</taxon>
        <taxon>Eurotiales</taxon>
        <taxon>Aspergillaceae</taxon>
        <taxon>Penicillium</taxon>
    </lineage>
</organism>
<protein>
    <submittedName>
        <fullName evidence="1">Uncharacterized protein</fullName>
    </submittedName>
</protein>
<evidence type="ECO:0000313" key="1">
    <source>
        <dbReference type="EMBL" id="KAJ6044532.1"/>
    </source>
</evidence>
<dbReference type="Proteomes" id="UP001219568">
    <property type="component" value="Unassembled WGS sequence"/>
</dbReference>
<comment type="caution">
    <text evidence="1">The sequence shown here is derived from an EMBL/GenBank/DDBJ whole genome shotgun (WGS) entry which is preliminary data.</text>
</comment>
<evidence type="ECO:0000313" key="2">
    <source>
        <dbReference type="Proteomes" id="UP001219568"/>
    </source>
</evidence>
<name>A0AAD6NA17_PENCN</name>
<sequence length="61" mass="7200">MSFIHVVKTAMMPFGFPRLVSRKEALTRSWNRQLRQFEMPRNGGPSGENMLLIWELKPLHM</sequence>
<keyword evidence="2" id="KW-1185">Reference proteome</keyword>
<gene>
    <name evidence="1" type="ORF">N7460_005887</name>
</gene>
<dbReference type="AlphaFoldDB" id="A0AAD6NA17"/>
<reference evidence="1" key="2">
    <citation type="submission" date="2023-01" db="EMBL/GenBank/DDBJ databases">
        <authorList>
            <person name="Petersen C."/>
        </authorList>
    </citation>
    <scope>NUCLEOTIDE SEQUENCE</scope>
    <source>
        <strain evidence="1">IBT 15450</strain>
    </source>
</reference>
<proteinExistence type="predicted"/>